<dbReference type="InterPro" id="IPR004276">
    <property type="entry name" value="GlycoTrans_28_N"/>
</dbReference>
<dbReference type="NCBIfam" id="TIGR01133">
    <property type="entry name" value="murG"/>
    <property type="match status" value="1"/>
</dbReference>
<dbReference type="OrthoDB" id="9808936at2"/>
<evidence type="ECO:0000256" key="4">
    <source>
        <dbReference type="ARBA" id="ARBA00022679"/>
    </source>
</evidence>
<keyword evidence="1 10" id="KW-1003">Cell membrane</keyword>
<keyword evidence="9 10" id="KW-0961">Cell wall biogenesis/degradation</keyword>
<accession>A0A1H1R440</accession>
<dbReference type="GO" id="GO:0051301">
    <property type="term" value="P:cell division"/>
    <property type="evidence" value="ECO:0007669"/>
    <property type="project" value="UniProtKB-KW"/>
</dbReference>
<comment type="subcellular location">
    <subcellularLocation>
        <location evidence="10">Cell membrane</location>
        <topology evidence="10">Peripheral membrane protein</topology>
        <orientation evidence="10">Cytoplasmic side</orientation>
    </subcellularLocation>
</comment>
<feature type="domain" description="Glycosyltransferase family 28 N-terminal" evidence="11">
    <location>
        <begin position="5"/>
        <end position="140"/>
    </location>
</feature>
<dbReference type="Pfam" id="PF04101">
    <property type="entry name" value="Glyco_tran_28_C"/>
    <property type="match status" value="1"/>
</dbReference>
<evidence type="ECO:0000256" key="8">
    <source>
        <dbReference type="ARBA" id="ARBA00023306"/>
    </source>
</evidence>
<keyword evidence="6 10" id="KW-0573">Peptidoglycan synthesis</keyword>
<dbReference type="InterPro" id="IPR006009">
    <property type="entry name" value="GlcNAc_MurG"/>
</dbReference>
<evidence type="ECO:0000256" key="1">
    <source>
        <dbReference type="ARBA" id="ARBA00022475"/>
    </source>
</evidence>
<evidence type="ECO:0000256" key="6">
    <source>
        <dbReference type="ARBA" id="ARBA00022984"/>
    </source>
</evidence>
<dbReference type="PANTHER" id="PTHR21015">
    <property type="entry name" value="UDP-N-ACETYLGLUCOSAMINE--N-ACETYLMURAMYL-(PENTAPEPTIDE) PYROPHOSPHORYL-UNDECAPRENOL N-ACETYLGLUCOSAMINE TRANSFERASE 1"/>
    <property type="match status" value="1"/>
</dbReference>
<evidence type="ECO:0000256" key="10">
    <source>
        <dbReference type="HAMAP-Rule" id="MF_00033"/>
    </source>
</evidence>
<dbReference type="EMBL" id="LT629763">
    <property type="protein sequence ID" value="SDS30483.1"/>
    <property type="molecule type" value="Genomic_DNA"/>
</dbReference>
<dbReference type="SUPFAM" id="SSF53756">
    <property type="entry name" value="UDP-Glycosyltransferase/glycogen phosphorylase"/>
    <property type="match status" value="1"/>
</dbReference>
<proteinExistence type="inferred from homology"/>
<dbReference type="UniPathway" id="UPA00219"/>
<dbReference type="GO" id="GO:0005886">
    <property type="term" value="C:plasma membrane"/>
    <property type="evidence" value="ECO:0007669"/>
    <property type="project" value="UniProtKB-SubCell"/>
</dbReference>
<name>A0A1H1R440_9GAMM</name>
<keyword evidence="7 10" id="KW-0472">Membrane</keyword>
<dbReference type="Gene3D" id="3.40.50.2000">
    <property type="entry name" value="Glycogen Phosphorylase B"/>
    <property type="match status" value="2"/>
</dbReference>
<feature type="binding site" evidence="10">
    <location>
        <begin position="12"/>
        <end position="14"/>
    </location>
    <ligand>
        <name>UDP-N-acetyl-alpha-D-glucosamine</name>
        <dbReference type="ChEBI" id="CHEBI:57705"/>
    </ligand>
</feature>
<dbReference type="PANTHER" id="PTHR21015:SF22">
    <property type="entry name" value="GLYCOSYLTRANSFERASE"/>
    <property type="match status" value="1"/>
</dbReference>
<gene>
    <name evidence="10" type="primary">murG</name>
    <name evidence="13" type="ORF">SAMN05216271_1625</name>
</gene>
<dbReference type="GO" id="GO:0008360">
    <property type="term" value="P:regulation of cell shape"/>
    <property type="evidence" value="ECO:0007669"/>
    <property type="project" value="UniProtKB-KW"/>
</dbReference>
<keyword evidence="5 10" id="KW-0133">Cell shape</keyword>
<dbReference type="GO" id="GO:0071555">
    <property type="term" value="P:cell wall organization"/>
    <property type="evidence" value="ECO:0007669"/>
    <property type="project" value="UniProtKB-KW"/>
</dbReference>
<comment type="similarity">
    <text evidence="10">Belongs to the glycosyltransferase 28 family. MurG subfamily.</text>
</comment>
<dbReference type="GO" id="GO:0051991">
    <property type="term" value="F:UDP-N-acetyl-D-glucosamine:N-acetylmuramoyl-L-alanyl-D-glutamyl-meso-2,6-diaminopimelyl-D-alanyl-D-alanine-diphosphoundecaprenol 4-beta-N-acetylglucosaminlytransferase activity"/>
    <property type="evidence" value="ECO:0007669"/>
    <property type="project" value="RHEA"/>
</dbReference>
<dbReference type="EC" id="2.4.1.227" evidence="10"/>
<feature type="binding site" evidence="10">
    <location>
        <position position="188"/>
    </location>
    <ligand>
        <name>UDP-N-acetyl-alpha-D-glucosamine</name>
        <dbReference type="ChEBI" id="CHEBI:57705"/>
    </ligand>
</feature>
<evidence type="ECO:0000256" key="5">
    <source>
        <dbReference type="ARBA" id="ARBA00022960"/>
    </source>
</evidence>
<dbReference type="HAMAP" id="MF_00033">
    <property type="entry name" value="MurG"/>
    <property type="match status" value="1"/>
</dbReference>
<dbReference type="CDD" id="cd03785">
    <property type="entry name" value="GT28_MurG"/>
    <property type="match status" value="1"/>
</dbReference>
<feature type="binding site" evidence="10">
    <location>
        <position position="124"/>
    </location>
    <ligand>
        <name>UDP-N-acetyl-alpha-D-glucosamine</name>
        <dbReference type="ChEBI" id="CHEBI:57705"/>
    </ligand>
</feature>
<organism evidence="13 14">
    <name type="scientific">Halopseudomonas sabulinigri</name>
    <dbReference type="NCBI Taxonomy" id="472181"/>
    <lineage>
        <taxon>Bacteria</taxon>
        <taxon>Pseudomonadati</taxon>
        <taxon>Pseudomonadota</taxon>
        <taxon>Gammaproteobacteria</taxon>
        <taxon>Pseudomonadales</taxon>
        <taxon>Pseudomonadaceae</taxon>
        <taxon>Halopseudomonas</taxon>
    </lineage>
</organism>
<evidence type="ECO:0000256" key="9">
    <source>
        <dbReference type="ARBA" id="ARBA00023316"/>
    </source>
</evidence>
<keyword evidence="8 10" id="KW-0131">Cell cycle</keyword>
<feature type="binding site" evidence="10">
    <location>
        <begin position="261"/>
        <end position="266"/>
    </location>
    <ligand>
        <name>UDP-N-acetyl-alpha-D-glucosamine</name>
        <dbReference type="ChEBI" id="CHEBI:57705"/>
    </ligand>
</feature>
<keyword evidence="3 10" id="KW-0328">Glycosyltransferase</keyword>
<evidence type="ECO:0000259" key="11">
    <source>
        <dbReference type="Pfam" id="PF03033"/>
    </source>
</evidence>
<feature type="binding site" evidence="10">
    <location>
        <position position="287"/>
    </location>
    <ligand>
        <name>UDP-N-acetyl-alpha-D-glucosamine</name>
        <dbReference type="ChEBI" id="CHEBI:57705"/>
    </ligand>
</feature>
<comment type="function">
    <text evidence="10">Cell wall formation. Catalyzes the transfer of a GlcNAc subunit on undecaprenyl-pyrophosphoryl-MurNAc-pentapeptide (lipid intermediate I) to form undecaprenyl-pyrophosphoryl-MurNAc-(pentapeptide)GlcNAc (lipid intermediate II).</text>
</comment>
<evidence type="ECO:0000256" key="2">
    <source>
        <dbReference type="ARBA" id="ARBA00022618"/>
    </source>
</evidence>
<feature type="domain" description="Glycosyl transferase family 28 C-terminal" evidence="12">
    <location>
        <begin position="182"/>
        <end position="338"/>
    </location>
</feature>
<dbReference type="InterPro" id="IPR007235">
    <property type="entry name" value="Glyco_trans_28_C"/>
</dbReference>
<keyword evidence="4 10" id="KW-0808">Transferase</keyword>
<dbReference type="GO" id="GO:0005975">
    <property type="term" value="P:carbohydrate metabolic process"/>
    <property type="evidence" value="ECO:0007669"/>
    <property type="project" value="InterPro"/>
</dbReference>
<keyword evidence="2 10" id="KW-0132">Cell division</keyword>
<feature type="binding site" evidence="10">
    <location>
        <position position="242"/>
    </location>
    <ligand>
        <name>UDP-N-acetyl-alpha-D-glucosamine</name>
        <dbReference type="ChEBI" id="CHEBI:57705"/>
    </ligand>
</feature>
<comment type="catalytic activity">
    <reaction evidence="10">
        <text>di-trans,octa-cis-undecaprenyl diphospho-N-acetyl-alpha-D-muramoyl-L-alanyl-D-glutamyl-meso-2,6-diaminopimeloyl-D-alanyl-D-alanine + UDP-N-acetyl-alpha-D-glucosamine = di-trans,octa-cis-undecaprenyl diphospho-[N-acetyl-alpha-D-glucosaminyl-(1-&gt;4)]-N-acetyl-alpha-D-muramoyl-L-alanyl-D-glutamyl-meso-2,6-diaminopimeloyl-D-alanyl-D-alanine + UDP + H(+)</text>
        <dbReference type="Rhea" id="RHEA:31227"/>
        <dbReference type="ChEBI" id="CHEBI:15378"/>
        <dbReference type="ChEBI" id="CHEBI:57705"/>
        <dbReference type="ChEBI" id="CHEBI:58223"/>
        <dbReference type="ChEBI" id="CHEBI:61387"/>
        <dbReference type="ChEBI" id="CHEBI:61388"/>
        <dbReference type="EC" id="2.4.1.227"/>
    </reaction>
</comment>
<dbReference type="AlphaFoldDB" id="A0A1H1R440"/>
<evidence type="ECO:0000313" key="14">
    <source>
        <dbReference type="Proteomes" id="UP000243413"/>
    </source>
</evidence>
<feature type="binding site" evidence="10">
    <location>
        <position position="163"/>
    </location>
    <ligand>
        <name>UDP-N-acetyl-alpha-D-glucosamine</name>
        <dbReference type="ChEBI" id="CHEBI:57705"/>
    </ligand>
</feature>
<dbReference type="STRING" id="472181.SAMN05216271_1625"/>
<dbReference type="GO" id="GO:0009252">
    <property type="term" value="P:peptidoglycan biosynthetic process"/>
    <property type="evidence" value="ECO:0007669"/>
    <property type="project" value="UniProtKB-UniRule"/>
</dbReference>
<comment type="pathway">
    <text evidence="10">Cell wall biogenesis; peptidoglycan biosynthesis.</text>
</comment>
<dbReference type="Proteomes" id="UP000243413">
    <property type="component" value="Chromosome I"/>
</dbReference>
<evidence type="ECO:0000256" key="3">
    <source>
        <dbReference type="ARBA" id="ARBA00022676"/>
    </source>
</evidence>
<evidence type="ECO:0000256" key="7">
    <source>
        <dbReference type="ARBA" id="ARBA00023136"/>
    </source>
</evidence>
<protein>
    <recommendedName>
        <fullName evidence="10">UDP-N-acetylglucosamine--N-acetylmuramyl-(pentapeptide) pyrophosphoryl-undecaprenol N-acetylglucosamine transferase</fullName>
        <ecNumber evidence="10">2.4.1.227</ecNumber>
    </recommendedName>
    <alternativeName>
        <fullName evidence="10">Undecaprenyl-PP-MurNAc-pentapeptide-UDPGlcNAc GlcNAc transferase</fullName>
    </alternativeName>
</protein>
<dbReference type="GO" id="GO:0050511">
    <property type="term" value="F:undecaprenyldiphospho-muramoylpentapeptide beta-N-acetylglucosaminyltransferase activity"/>
    <property type="evidence" value="ECO:0007669"/>
    <property type="project" value="UniProtKB-UniRule"/>
</dbReference>
<sequence length="357" mass="38433">MAKTFLVMAGGTGGHVFPALACARMLRDQGYDVHWLGTRRGIEVDLVPQAGFPIHYIDIQGLRGKGKLDLLKAPVRIVKALVQSLKLLAELKPVCVLGAGGYVTGPGGLAAWLRGTPVVIHEQNAVVGTANRLLSRIAKRRCEGFAGSFVGDERRRSTGNPVREEIFQVPALDWTADRPLRLLVLGGSLGAMPLNTLLPDALSRLPQAQRPQVVHQCGKQHLLVAREAYQAAGVRADVEAFIADMAGAYEWADLVICRAGALTVCELAAAGRPSFLVPLPHAIDDHQSANARYLAERGGAELLPQAELSGALLAEKLTTYMNQPELLREMAQRAREQATPNATTDVVKACLEVARDQ</sequence>
<evidence type="ECO:0000259" key="12">
    <source>
        <dbReference type="Pfam" id="PF04101"/>
    </source>
</evidence>
<evidence type="ECO:0000313" key="13">
    <source>
        <dbReference type="EMBL" id="SDS30483.1"/>
    </source>
</evidence>
<dbReference type="Pfam" id="PF03033">
    <property type="entry name" value="Glyco_transf_28"/>
    <property type="match status" value="1"/>
</dbReference>
<dbReference type="RefSeq" id="WP_092285536.1">
    <property type="nucleotide sequence ID" value="NZ_LT629763.1"/>
</dbReference>
<reference evidence="14" key="1">
    <citation type="submission" date="2016-10" db="EMBL/GenBank/DDBJ databases">
        <authorList>
            <person name="Varghese N."/>
            <person name="Submissions S."/>
        </authorList>
    </citation>
    <scope>NUCLEOTIDE SEQUENCE [LARGE SCALE GENOMIC DNA]</scope>
    <source>
        <strain evidence="14">JCM 14963</strain>
    </source>
</reference>